<keyword evidence="2" id="KW-1185">Reference proteome</keyword>
<dbReference type="STRING" id="570947.SAMN05421687_104165"/>
<evidence type="ECO:0000313" key="2">
    <source>
        <dbReference type="Proteomes" id="UP000187608"/>
    </source>
</evidence>
<sequence>MARVDPNVIKTKESFTSGMFASYHVYPYYPDFLNYDEEYLEYTDHRGEKNSYAGYLNDLISQHDMPVLVAEFGVPGSRGMTHENPFGLDQGHHSEQEQGEINSRLFEDIVAEGAMGGLVFTWQDEWFKRTWNTMDLDNPDRRPFWSNAQTNEQQFGLLSFDSLKRKIDGKGTPWKDKELARKRNDALRSFAVDHDEGYLYLRIETSGDFSFKGNSLNLGIDTIQDQGITSSGEATFDRGIDFLLEIQGKDEATLKVDSYYDPFYYQYGEILESIENKPYAKEKDNGRLHPIRLALNKELTLPESGEVVPFTSYETGILKHGNTDPVAERYNSLTDYSIDGNIEKSESRGCC</sequence>
<dbReference type="AlphaFoldDB" id="A0A1N7J927"/>
<dbReference type="Gene3D" id="3.20.20.80">
    <property type="entry name" value="Glycosidases"/>
    <property type="match status" value="1"/>
</dbReference>
<evidence type="ECO:0000313" key="1">
    <source>
        <dbReference type="EMBL" id="SIS45767.1"/>
    </source>
</evidence>
<dbReference type="InterPro" id="IPR017853">
    <property type="entry name" value="GH"/>
</dbReference>
<dbReference type="EMBL" id="FTOC01000004">
    <property type="protein sequence ID" value="SIS45767.1"/>
    <property type="molecule type" value="Genomic_DNA"/>
</dbReference>
<dbReference type="OrthoDB" id="916275at2"/>
<dbReference type="SUPFAM" id="SSF51445">
    <property type="entry name" value="(Trans)glycosidases"/>
    <property type="match status" value="1"/>
</dbReference>
<organism evidence="1 2">
    <name type="scientific">Salimicrobium flavidum</name>
    <dbReference type="NCBI Taxonomy" id="570947"/>
    <lineage>
        <taxon>Bacteria</taxon>
        <taxon>Bacillati</taxon>
        <taxon>Bacillota</taxon>
        <taxon>Bacilli</taxon>
        <taxon>Bacillales</taxon>
        <taxon>Bacillaceae</taxon>
        <taxon>Salimicrobium</taxon>
    </lineage>
</organism>
<reference evidence="2" key="1">
    <citation type="submission" date="2017-01" db="EMBL/GenBank/DDBJ databases">
        <authorList>
            <person name="Varghese N."/>
            <person name="Submissions S."/>
        </authorList>
    </citation>
    <scope>NUCLEOTIDE SEQUENCE [LARGE SCALE GENOMIC DNA]</scope>
    <source>
        <strain evidence="2">DSM 23127</strain>
    </source>
</reference>
<name>A0A1N7J927_9BACI</name>
<accession>A0A1N7J927</accession>
<proteinExistence type="predicted"/>
<protein>
    <submittedName>
        <fullName evidence="1">Uncharacterized protein</fullName>
    </submittedName>
</protein>
<gene>
    <name evidence="1" type="ORF">SAMN05421687_104165</name>
</gene>
<dbReference type="RefSeq" id="WP_143525687.1">
    <property type="nucleotide sequence ID" value="NZ_FTOC01000004.1"/>
</dbReference>
<dbReference type="Proteomes" id="UP000187608">
    <property type="component" value="Unassembled WGS sequence"/>
</dbReference>